<accession>A0AAF0GPH8</accession>
<evidence type="ECO:0000259" key="1">
    <source>
        <dbReference type="Pfam" id="PF10022"/>
    </source>
</evidence>
<organism evidence="3 4">
    <name type="scientific">Latilactobacillus sakei</name>
    <name type="common">Lactobacillus sakei</name>
    <dbReference type="NCBI Taxonomy" id="1599"/>
    <lineage>
        <taxon>Bacteria</taxon>
        <taxon>Bacillati</taxon>
        <taxon>Bacillota</taxon>
        <taxon>Bacilli</taxon>
        <taxon>Lactobacillales</taxon>
        <taxon>Lactobacillaceae</taxon>
        <taxon>Latilactobacillus</taxon>
    </lineage>
</organism>
<proteinExistence type="predicted"/>
<name>A0AAF0GPH8_LATSK</name>
<evidence type="ECO:0000313" key="3">
    <source>
        <dbReference type="EMBL" id="WGI19313.1"/>
    </source>
</evidence>
<dbReference type="InterPro" id="IPR016624">
    <property type="entry name" value="UCP014753"/>
</dbReference>
<gene>
    <name evidence="3" type="ORF">QBD03_00790</name>
</gene>
<dbReference type="Pfam" id="PF20938">
    <property type="entry name" value="DUF2264_C"/>
    <property type="match status" value="1"/>
</dbReference>
<sequence length="614" mass="69793">METKADYLALFEQINQPLRQHYQGKSRVFFGSTGVGYGNRIAGIEGFSRILWGAGPAITQISADWQREIKLGILAGTNPNSPEYWGQLHDRDQRMVEMPAIALALLHENHYLWQQYTQLEQMQIATWFKQIFDYQCSDGNWQFFKVIVYQVLVQLGIEVPETDYLAALAKIEDCYREDGWYQDSARGREDYYTPFAFQYYGIMYSVLVPDAPQSAIYRQRAQLFAEQFIHFFDESGSNVPFGRSLTYRYAAVAFWSAMVYGDIWPEKVAVIKGIINRNLRWWLQRPIFDNSGLLTLGYGYAQLTMTEPYNSPTSPYWANKIFLLLALPADHDYWQAEEVALPTMPETHLLAVPHLLASHNHGHTVLLNAGQPGPNYHALTNEKYFKFAYSSQFGFSIPRGNQLKEETVMDSMLGLQTVDTTMTASRGGQNKIETNQFYTRHNVTNVTQTEDYVASTWRVNQALAARTWLIPVEGWQIRVHRIEVTQTSVAYETGFAVADSPDNQGQIVTDQIGSYYSGPAGFSGIVNLTAMPLEQIDATIHGFPNTNLMTAEVVALPGRQTRLTPGTHWLVTAVYAHQEVTYAKQKWQQPPVVQLKNISPQPILVVANKVIELN</sequence>
<dbReference type="Pfam" id="PF10022">
    <property type="entry name" value="DUF2264"/>
    <property type="match status" value="1"/>
</dbReference>
<evidence type="ECO:0000259" key="2">
    <source>
        <dbReference type="Pfam" id="PF20938"/>
    </source>
</evidence>
<dbReference type="PANTHER" id="PTHR35339">
    <property type="entry name" value="LINALOOL DEHYDRATASE_ISOMERASE DOMAIN-CONTAINING PROTEIN"/>
    <property type="match status" value="1"/>
</dbReference>
<dbReference type="SUPFAM" id="SSF48239">
    <property type="entry name" value="Terpenoid cyclases/Protein prenyltransferases"/>
    <property type="match status" value="1"/>
</dbReference>
<dbReference type="RefSeq" id="WP_280102961.1">
    <property type="nucleotide sequence ID" value="NZ_CP122959.1"/>
</dbReference>
<reference evidence="3" key="1">
    <citation type="submission" date="2023-04" db="EMBL/GenBank/DDBJ databases">
        <title>Novel strain of Lactilactobacillus sakei and use thereof.</title>
        <authorList>
            <person name="Kim S.Y."/>
        </authorList>
    </citation>
    <scope>NUCLEOTIDE SEQUENCE</scope>
    <source>
        <strain evidence="3">HUP1</strain>
    </source>
</reference>
<dbReference type="PANTHER" id="PTHR35339:SF4">
    <property type="entry name" value="LINALOOL DEHYDRATASE_ISOMERASE DOMAIN-CONTAINING PROTEIN"/>
    <property type="match status" value="1"/>
</dbReference>
<dbReference type="PIRSF" id="PIRSF014753">
    <property type="entry name" value="UCP014753"/>
    <property type="match status" value="1"/>
</dbReference>
<dbReference type="InterPro" id="IPR008930">
    <property type="entry name" value="Terpenoid_cyclase/PrenylTrfase"/>
</dbReference>
<dbReference type="InterPro" id="IPR049237">
    <property type="entry name" value="DUF2264_C"/>
</dbReference>
<dbReference type="InterPro" id="IPR049349">
    <property type="entry name" value="DUF2264_N"/>
</dbReference>
<dbReference type="Proteomes" id="UP001179858">
    <property type="component" value="Chromosome"/>
</dbReference>
<dbReference type="EMBL" id="CP122959">
    <property type="protein sequence ID" value="WGI19313.1"/>
    <property type="molecule type" value="Genomic_DNA"/>
</dbReference>
<dbReference type="AlphaFoldDB" id="A0AAF0GPH8"/>
<feature type="domain" description="DUF2264" evidence="2">
    <location>
        <begin position="345"/>
        <end position="589"/>
    </location>
</feature>
<protein>
    <submittedName>
        <fullName evidence="3">DUF2264 domain-containing protein</fullName>
    </submittedName>
</protein>
<evidence type="ECO:0000313" key="4">
    <source>
        <dbReference type="Proteomes" id="UP001179858"/>
    </source>
</evidence>
<feature type="domain" description="DUF2264" evidence="1">
    <location>
        <begin position="3"/>
        <end position="339"/>
    </location>
</feature>